<proteinExistence type="predicted"/>
<reference evidence="2" key="1">
    <citation type="journal article" date="2022" name="Mol. Ecol. Resour.">
        <title>The genomes of chicory, endive, great burdock and yacon provide insights into Asteraceae palaeo-polyploidization history and plant inulin production.</title>
        <authorList>
            <person name="Fan W."/>
            <person name="Wang S."/>
            <person name="Wang H."/>
            <person name="Wang A."/>
            <person name="Jiang F."/>
            <person name="Liu H."/>
            <person name="Zhao H."/>
            <person name="Xu D."/>
            <person name="Zhang Y."/>
        </authorList>
    </citation>
    <scope>NUCLEOTIDE SEQUENCE [LARGE SCALE GENOMIC DNA]</scope>
    <source>
        <strain evidence="2">cv. Yunnan</strain>
    </source>
</reference>
<sequence length="109" mass="12247">MASSLGNCETMKVLIELCPGCSDFIDNKGRNILHVAVENKKNKAIEIIVRDKSLTNLIDQKDKDGNTPIHLLDVSDQFEKMGMLLTPLDLKSSYDQKRRLIKAILTHPV</sequence>
<accession>A0ACB9DF56</accession>
<name>A0ACB9DF56_9ASTR</name>
<comment type="caution">
    <text evidence="1">The sequence shown here is derived from an EMBL/GenBank/DDBJ whole genome shotgun (WGS) entry which is preliminary data.</text>
</comment>
<protein>
    <submittedName>
        <fullName evidence="1">Uncharacterized protein</fullName>
    </submittedName>
</protein>
<dbReference type="EMBL" id="CM042036">
    <property type="protein sequence ID" value="KAI3745123.1"/>
    <property type="molecule type" value="Genomic_DNA"/>
</dbReference>
<evidence type="ECO:0000313" key="2">
    <source>
        <dbReference type="Proteomes" id="UP001056120"/>
    </source>
</evidence>
<keyword evidence="2" id="KW-1185">Reference proteome</keyword>
<reference evidence="1 2" key="2">
    <citation type="journal article" date="2022" name="Mol. Ecol. Resour.">
        <title>The genomes of chicory, endive, great burdock and yacon provide insights into Asteraceae paleo-polyploidization history and plant inulin production.</title>
        <authorList>
            <person name="Fan W."/>
            <person name="Wang S."/>
            <person name="Wang H."/>
            <person name="Wang A."/>
            <person name="Jiang F."/>
            <person name="Liu H."/>
            <person name="Zhao H."/>
            <person name="Xu D."/>
            <person name="Zhang Y."/>
        </authorList>
    </citation>
    <scope>NUCLEOTIDE SEQUENCE [LARGE SCALE GENOMIC DNA]</scope>
    <source>
        <strain evidence="2">cv. Yunnan</strain>
        <tissue evidence="1">Leaves</tissue>
    </source>
</reference>
<gene>
    <name evidence="1" type="ORF">L1987_58225</name>
</gene>
<organism evidence="1 2">
    <name type="scientific">Smallanthus sonchifolius</name>
    <dbReference type="NCBI Taxonomy" id="185202"/>
    <lineage>
        <taxon>Eukaryota</taxon>
        <taxon>Viridiplantae</taxon>
        <taxon>Streptophyta</taxon>
        <taxon>Embryophyta</taxon>
        <taxon>Tracheophyta</taxon>
        <taxon>Spermatophyta</taxon>
        <taxon>Magnoliopsida</taxon>
        <taxon>eudicotyledons</taxon>
        <taxon>Gunneridae</taxon>
        <taxon>Pentapetalae</taxon>
        <taxon>asterids</taxon>
        <taxon>campanulids</taxon>
        <taxon>Asterales</taxon>
        <taxon>Asteraceae</taxon>
        <taxon>Asteroideae</taxon>
        <taxon>Heliantheae alliance</taxon>
        <taxon>Millerieae</taxon>
        <taxon>Smallanthus</taxon>
    </lineage>
</organism>
<evidence type="ECO:0000313" key="1">
    <source>
        <dbReference type="EMBL" id="KAI3745123.1"/>
    </source>
</evidence>
<dbReference type="Proteomes" id="UP001056120">
    <property type="component" value="Linkage Group LG19"/>
</dbReference>